<proteinExistence type="predicted"/>
<reference evidence="2" key="1">
    <citation type="journal article" date="2023" name="G3 (Bethesda)">
        <title>Genome assembly and association tests identify interacting loci associated with vigor, precocity, and sex in interspecific pistachio rootstocks.</title>
        <authorList>
            <person name="Palmer W."/>
            <person name="Jacygrad E."/>
            <person name="Sagayaradj S."/>
            <person name="Cavanaugh K."/>
            <person name="Han R."/>
            <person name="Bertier L."/>
            <person name="Beede B."/>
            <person name="Kafkas S."/>
            <person name="Golino D."/>
            <person name="Preece J."/>
            <person name="Michelmore R."/>
        </authorList>
    </citation>
    <scope>NUCLEOTIDE SEQUENCE [LARGE SCALE GENOMIC DNA]</scope>
</reference>
<accession>A0ACC0ZIB3</accession>
<evidence type="ECO:0000313" key="1">
    <source>
        <dbReference type="EMBL" id="KAJ0051929.1"/>
    </source>
</evidence>
<comment type="caution">
    <text evidence="1">The sequence shown here is derived from an EMBL/GenBank/DDBJ whole genome shotgun (WGS) entry which is preliminary data.</text>
</comment>
<evidence type="ECO:0000313" key="2">
    <source>
        <dbReference type="Proteomes" id="UP001163603"/>
    </source>
</evidence>
<protein>
    <submittedName>
        <fullName evidence="1">Uncharacterized protein</fullName>
    </submittedName>
</protein>
<keyword evidence="2" id="KW-1185">Reference proteome</keyword>
<organism evidence="1 2">
    <name type="scientific">Pistacia integerrima</name>
    <dbReference type="NCBI Taxonomy" id="434235"/>
    <lineage>
        <taxon>Eukaryota</taxon>
        <taxon>Viridiplantae</taxon>
        <taxon>Streptophyta</taxon>
        <taxon>Embryophyta</taxon>
        <taxon>Tracheophyta</taxon>
        <taxon>Spermatophyta</taxon>
        <taxon>Magnoliopsida</taxon>
        <taxon>eudicotyledons</taxon>
        <taxon>Gunneridae</taxon>
        <taxon>Pentapetalae</taxon>
        <taxon>rosids</taxon>
        <taxon>malvids</taxon>
        <taxon>Sapindales</taxon>
        <taxon>Anacardiaceae</taxon>
        <taxon>Pistacia</taxon>
    </lineage>
</organism>
<dbReference type="Proteomes" id="UP001163603">
    <property type="component" value="Chromosome 1"/>
</dbReference>
<name>A0ACC0ZIB3_9ROSI</name>
<sequence>MALTSSFFAVFMLLFTTMVIVSADGGYGTAPATEKPGPAETENSLSTTLGIQGTIYCKSGSEFTPLEGAVARITCLSVDKRGNEIAPFSILSDATDNKGYYLATLFPSEMKHNWRLKECKAFLELSPSETCNVPTDINNGTSGYVLAKHRPIKNKNMIMFSVWPFYFQEDKTSSNGY</sequence>
<gene>
    <name evidence="1" type="ORF">Pint_00935</name>
</gene>
<dbReference type="EMBL" id="CM047736">
    <property type="protein sequence ID" value="KAJ0051929.1"/>
    <property type="molecule type" value="Genomic_DNA"/>
</dbReference>